<dbReference type="RefSeq" id="XP_005847410.1">
    <property type="nucleotide sequence ID" value="XM_005847348.1"/>
</dbReference>
<dbReference type="PANTHER" id="PTHR12894">
    <property type="entry name" value="CNH DOMAIN CONTAINING"/>
    <property type="match status" value="1"/>
</dbReference>
<dbReference type="GO" id="GO:0006914">
    <property type="term" value="P:autophagy"/>
    <property type="evidence" value="ECO:0007669"/>
    <property type="project" value="TreeGrafter"/>
</dbReference>
<accession>E1ZFN3</accession>
<keyword evidence="3" id="KW-1185">Reference proteome</keyword>
<evidence type="ECO:0000313" key="2">
    <source>
        <dbReference type="EMBL" id="EFN55308.1"/>
    </source>
</evidence>
<dbReference type="KEGG" id="cvr:CHLNCDRAFT_134274"/>
<sequence>MASGSRTAFTTALLVDRRQQASSAAITAVAVDQQGLRLYLGLEDGVLEEHAILHGSLGPRASLAARKHAAKKAILGIHLLPAQGLVVLLSEDGVVQLLDGDTLEGRALPLRNAVATCIASPPGRPPRLAVAAKPSKKAIRFMVFELAQPASSAGHLSPLQQLPHPHLLGQAEVPDSSPGVHSMGWVGGQLAVCAGMRYLLVSPFGPVGSAAAGGSGPGSSQWRELLAVPEELAYSPAMLAPLPDLGRAVLVVGPAGIVVDAAGSPVGSTLRLESLGATPRALAASGAFLLVVSEAAIHVFDRDSGAEVQRLGFGPGLRPAPGQRLHAAAADGADGSSADGGEAGGGRVGCVVVAGRRLAWLCLPVSPADQARELLGQREYEAALELVEQGLRRGSPWAQVAAAQAALLLLHECRFEEAVGCLEQCSPPTFQPSQLFPLFPTYTAAWAQQVPGQQQYWGLHAPLPSLETLISRKLASDRVQYPGQPSGDSSGQPSPTGGGLGLKLGSSSRSSSLFALESSSGGAGSPPASPSPTAAAPGGSAAQQPHGRGQQQHAKQHEQQTEVAAAEHRAPQNGALQPPAAGEGPRAQQQQQRDARREHLQRQAWEGLAQYLFRVRMLDGVACLEGVDTLLLLLLADLGAARQVAAFAAVPNRVHVAAVEPRLQAEQWHHALATLHAARGEADVALRIWRQVADGRLASPAGPAVQAAERREALESAAALLRDPATCPESALVGYLPWLLEASQPAALGVLTARSLMPAAVLPLLPPESDVRWQYLAHVVEAGGPGAGPALHTELATQLAAAILRAQPALRAAAPPGSGPSPRRRARADAGRSSAAGRRASRASVAELVSGGSLEPGPGAGAVDAMRLRLRAHLERSAALDGEAVLRSLLGTALHEELVLGDHMSALRVLAVTLRDVAAAEAYARAHLRPADYRALLLLVLEPGEGLEPRWEDACHLITALGDHLDPQEVLRALPPGMPLPAAAPVLAPMLRDRLHRRRVAALAKNLHRARLAVVAGAQCDGEARHVAVDEERACPHCHLRLGGKVFVVLQPGMLPGAAAGPTAAPRPGPGSAVAASERQQQQQGGEEPEGLRPPGDDSMAAAVRQLRQQLASGQAPQVMCYACYRRLAGAASLPSTAPA</sequence>
<dbReference type="GO" id="GO:0016020">
    <property type="term" value="C:membrane"/>
    <property type="evidence" value="ECO:0007669"/>
    <property type="project" value="TreeGrafter"/>
</dbReference>
<dbReference type="GO" id="GO:0005737">
    <property type="term" value="C:cytoplasm"/>
    <property type="evidence" value="ECO:0007669"/>
    <property type="project" value="TreeGrafter"/>
</dbReference>
<feature type="compositionally biased region" description="Low complexity" evidence="1">
    <location>
        <begin position="531"/>
        <end position="542"/>
    </location>
</feature>
<protein>
    <submittedName>
        <fullName evidence="2">Uncharacterized protein</fullName>
    </submittedName>
</protein>
<dbReference type="AlphaFoldDB" id="E1ZFN3"/>
<dbReference type="eggNOG" id="KOG2063">
    <property type="taxonomic scope" value="Eukaryota"/>
</dbReference>
<dbReference type="GO" id="GO:0034058">
    <property type="term" value="P:endosomal vesicle fusion"/>
    <property type="evidence" value="ECO:0007669"/>
    <property type="project" value="TreeGrafter"/>
</dbReference>
<feature type="compositionally biased region" description="Low complexity" evidence="1">
    <location>
        <begin position="503"/>
        <end position="520"/>
    </location>
</feature>
<feature type="compositionally biased region" description="Low complexity" evidence="1">
    <location>
        <begin position="1059"/>
        <end position="1086"/>
    </location>
</feature>
<dbReference type="OMA" id="SGHVEEH"/>
<name>E1ZFN3_CHLVA</name>
<proteinExistence type="predicted"/>
<dbReference type="InterPro" id="IPR032914">
    <property type="entry name" value="Vam6/VPS39/TRAP1"/>
</dbReference>
<feature type="compositionally biased region" description="Low complexity" evidence="1">
    <location>
        <begin position="577"/>
        <end position="592"/>
    </location>
</feature>
<dbReference type="InParanoid" id="E1ZFN3"/>
<dbReference type="Proteomes" id="UP000008141">
    <property type="component" value="Unassembled WGS sequence"/>
</dbReference>
<feature type="region of interest" description="Disordered" evidence="1">
    <location>
        <begin position="811"/>
        <end position="842"/>
    </location>
</feature>
<feature type="compositionally biased region" description="Low complexity" evidence="1">
    <location>
        <begin position="831"/>
        <end position="842"/>
    </location>
</feature>
<feature type="region of interest" description="Disordered" evidence="1">
    <location>
        <begin position="1059"/>
        <end position="1107"/>
    </location>
</feature>
<feature type="region of interest" description="Disordered" evidence="1">
    <location>
        <begin position="323"/>
        <end position="343"/>
    </location>
</feature>
<feature type="region of interest" description="Disordered" evidence="1">
    <location>
        <begin position="479"/>
        <end position="599"/>
    </location>
</feature>
<dbReference type="GeneID" id="17354814"/>
<gene>
    <name evidence="2" type="ORF">CHLNCDRAFT_134274</name>
</gene>
<dbReference type="OrthoDB" id="10258882at2759"/>
<dbReference type="FunCoup" id="E1ZFN3">
    <property type="interactions" value="457"/>
</dbReference>
<feature type="compositionally biased region" description="Low complexity" evidence="1">
    <location>
        <begin position="327"/>
        <end position="340"/>
    </location>
</feature>
<evidence type="ECO:0000256" key="1">
    <source>
        <dbReference type="SAM" id="MobiDB-lite"/>
    </source>
</evidence>
<evidence type="ECO:0000313" key="3">
    <source>
        <dbReference type="Proteomes" id="UP000008141"/>
    </source>
</evidence>
<reference evidence="2 3" key="1">
    <citation type="journal article" date="2010" name="Plant Cell">
        <title>The Chlorella variabilis NC64A genome reveals adaptation to photosymbiosis, coevolution with viruses, and cryptic sex.</title>
        <authorList>
            <person name="Blanc G."/>
            <person name="Duncan G."/>
            <person name="Agarkova I."/>
            <person name="Borodovsky M."/>
            <person name="Gurnon J."/>
            <person name="Kuo A."/>
            <person name="Lindquist E."/>
            <person name="Lucas S."/>
            <person name="Pangilinan J."/>
            <person name="Polle J."/>
            <person name="Salamov A."/>
            <person name="Terry A."/>
            <person name="Yamada T."/>
            <person name="Dunigan D.D."/>
            <person name="Grigoriev I.V."/>
            <person name="Claverie J.M."/>
            <person name="Van Etten J.L."/>
        </authorList>
    </citation>
    <scope>NUCLEOTIDE SEQUENCE [LARGE SCALE GENOMIC DNA]</scope>
    <source>
        <strain evidence="2 3">NC64A</strain>
    </source>
</reference>
<feature type="compositionally biased region" description="Basic and acidic residues" evidence="1">
    <location>
        <begin position="555"/>
        <end position="570"/>
    </location>
</feature>
<organism evidence="3">
    <name type="scientific">Chlorella variabilis</name>
    <name type="common">Green alga</name>
    <dbReference type="NCBI Taxonomy" id="554065"/>
    <lineage>
        <taxon>Eukaryota</taxon>
        <taxon>Viridiplantae</taxon>
        <taxon>Chlorophyta</taxon>
        <taxon>core chlorophytes</taxon>
        <taxon>Trebouxiophyceae</taxon>
        <taxon>Chlorellales</taxon>
        <taxon>Chlorellaceae</taxon>
        <taxon>Chlorella clade</taxon>
        <taxon>Chlorella</taxon>
    </lineage>
</organism>
<dbReference type="PANTHER" id="PTHR12894:SF27">
    <property type="entry name" value="TRANSFORMING GROWTH FACTOR-BETA RECEPTOR-ASSOCIATED PROTEIN 1"/>
    <property type="match status" value="1"/>
</dbReference>
<feature type="compositionally biased region" description="Low complexity" evidence="1">
    <location>
        <begin position="482"/>
        <end position="495"/>
    </location>
</feature>
<dbReference type="EMBL" id="GL433845">
    <property type="protein sequence ID" value="EFN55308.1"/>
    <property type="molecule type" value="Genomic_DNA"/>
</dbReference>
<dbReference type="STRING" id="554065.E1ZFN3"/>